<dbReference type="AlphaFoldDB" id="E4YF51"/>
<feature type="transmembrane region" description="Helical" evidence="1">
    <location>
        <begin position="180"/>
        <end position="202"/>
    </location>
</feature>
<reference evidence="3" key="1">
    <citation type="journal article" date="2010" name="Science">
        <title>Plasticity of animal genome architecture unmasked by rapid evolution of a pelagic tunicate.</title>
        <authorList>
            <person name="Denoeud F."/>
            <person name="Henriet S."/>
            <person name="Mungpakdee S."/>
            <person name="Aury J.M."/>
            <person name="Da Silva C."/>
            <person name="Brinkmann H."/>
            <person name="Mikhaleva J."/>
            <person name="Olsen L.C."/>
            <person name="Jubin C."/>
            <person name="Canestro C."/>
            <person name="Bouquet J.M."/>
            <person name="Danks G."/>
            <person name="Poulain J."/>
            <person name="Campsteijn C."/>
            <person name="Adamski M."/>
            <person name="Cross I."/>
            <person name="Yadetie F."/>
            <person name="Muffato M."/>
            <person name="Louis A."/>
            <person name="Butcher S."/>
            <person name="Tsagkogeorga G."/>
            <person name="Konrad A."/>
            <person name="Singh S."/>
            <person name="Jensen M.F."/>
            <person name="Cong E.H."/>
            <person name="Eikeseth-Otteraa H."/>
            <person name="Noel B."/>
            <person name="Anthouard V."/>
            <person name="Porcel B.M."/>
            <person name="Kachouri-Lafond R."/>
            <person name="Nishino A."/>
            <person name="Ugolini M."/>
            <person name="Chourrout P."/>
            <person name="Nishida H."/>
            <person name="Aasland R."/>
            <person name="Huzurbazar S."/>
            <person name="Westhof E."/>
            <person name="Delsuc F."/>
            <person name="Lehrach H."/>
            <person name="Reinhardt R."/>
            <person name="Weissenbach J."/>
            <person name="Roy S.W."/>
            <person name="Artiguenave F."/>
            <person name="Postlethwait J.H."/>
            <person name="Manak J.R."/>
            <person name="Thompson E.M."/>
            <person name="Jaillon O."/>
            <person name="Du Pasquier L."/>
            <person name="Boudinot P."/>
            <person name="Liberles D.A."/>
            <person name="Volff J.N."/>
            <person name="Philippe H."/>
            <person name="Lenhard B."/>
            <person name="Roest Crollius H."/>
            <person name="Wincker P."/>
            <person name="Chourrout D."/>
        </authorList>
    </citation>
    <scope>NUCLEOTIDE SEQUENCE [LARGE SCALE GENOMIC DNA]</scope>
</reference>
<dbReference type="EMBL" id="FN654478">
    <property type="protein sequence ID" value="CBY34138.1"/>
    <property type="molecule type" value="Genomic_DNA"/>
</dbReference>
<dbReference type="Pfam" id="PF01476">
    <property type="entry name" value="LysM"/>
    <property type="match status" value="1"/>
</dbReference>
<keyword evidence="1" id="KW-1133">Transmembrane helix</keyword>
<protein>
    <recommendedName>
        <fullName evidence="2">LysM domain-containing protein</fullName>
    </recommendedName>
</protein>
<dbReference type="PROSITE" id="PS51782">
    <property type="entry name" value="LYSM"/>
    <property type="match status" value="1"/>
</dbReference>
<evidence type="ECO:0000256" key="1">
    <source>
        <dbReference type="SAM" id="Phobius"/>
    </source>
</evidence>
<evidence type="ECO:0000259" key="2">
    <source>
        <dbReference type="PROSITE" id="PS51782"/>
    </source>
</evidence>
<proteinExistence type="predicted"/>
<organism evidence="3">
    <name type="scientific">Oikopleura dioica</name>
    <name type="common">Tunicate</name>
    <dbReference type="NCBI Taxonomy" id="34765"/>
    <lineage>
        <taxon>Eukaryota</taxon>
        <taxon>Metazoa</taxon>
        <taxon>Chordata</taxon>
        <taxon>Tunicata</taxon>
        <taxon>Appendicularia</taxon>
        <taxon>Copelata</taxon>
        <taxon>Oikopleuridae</taxon>
        <taxon>Oikopleura</taxon>
    </lineage>
</organism>
<keyword evidence="1" id="KW-0812">Transmembrane</keyword>
<dbReference type="SMART" id="SM00257">
    <property type="entry name" value="LysM"/>
    <property type="match status" value="1"/>
</dbReference>
<dbReference type="Proteomes" id="UP000011014">
    <property type="component" value="Unassembled WGS sequence"/>
</dbReference>
<sequence length="211" mass="23774">MGKPKEDEIPLLESNLGRKFNRQRIRPTLTLPLKKDYESIKYKIQVEDSLDSIALRFAVGKEELKRANNLFSDDELITRRQLSIPDRRLTQMEGIKLAETSSITSTATSGESSPTDASDMLARIQKSTSETASKLNDIRIDLPKTDAELRNEQESVLDGIFGKSSINQESQKARYPLRDIIFSVLCLVTVAIGIPVLIYYNLAILHTHIEP</sequence>
<gene>
    <name evidence="3" type="ORF">GSOID_T00024134001</name>
</gene>
<dbReference type="InterPro" id="IPR036779">
    <property type="entry name" value="LysM_dom_sf"/>
</dbReference>
<name>E4YF51_OIKDI</name>
<dbReference type="CDD" id="cd00118">
    <property type="entry name" value="LysM"/>
    <property type="match status" value="1"/>
</dbReference>
<dbReference type="SUPFAM" id="SSF54106">
    <property type="entry name" value="LysM domain"/>
    <property type="match status" value="1"/>
</dbReference>
<accession>E4YF51</accession>
<dbReference type="Gene3D" id="3.10.350.10">
    <property type="entry name" value="LysM domain"/>
    <property type="match status" value="1"/>
</dbReference>
<evidence type="ECO:0000313" key="3">
    <source>
        <dbReference type="EMBL" id="CBY34138.1"/>
    </source>
</evidence>
<dbReference type="InterPro" id="IPR018392">
    <property type="entry name" value="LysM"/>
</dbReference>
<keyword evidence="1" id="KW-0472">Membrane</keyword>
<feature type="domain" description="LysM" evidence="2">
    <location>
        <begin position="40"/>
        <end position="84"/>
    </location>
</feature>